<sequence length="173" mass="17692">MPFPGDLAQQLLTCFHAELDAGPAPIPADKVCLRAGETIPISAGTAENEACGVAWVRIVGIAPAQVLIPGGADSEPNCSASAWQIELEMAAVRCLPYGTVAAGPSCDEWTAAALLMDADAAAMRQALCCFTPVVTDNFPVAAAAPGAWVPHGPEGGALWSTQSVLVTLDCSEC</sequence>
<accession>A0ACD4ZQH5</accession>
<reference evidence="1" key="1">
    <citation type="submission" date="2022-10" db="EMBL/GenBank/DDBJ databases">
        <title>The complete genomes of actinobacterial strains from the NBC collection.</title>
        <authorList>
            <person name="Joergensen T.S."/>
            <person name="Alvarez Arevalo M."/>
            <person name="Sterndorff E.B."/>
            <person name="Faurdal D."/>
            <person name="Vuksanovic O."/>
            <person name="Mourched A.-S."/>
            <person name="Charusanti P."/>
            <person name="Shaw S."/>
            <person name="Blin K."/>
            <person name="Weber T."/>
        </authorList>
    </citation>
    <scope>NUCLEOTIDE SEQUENCE</scope>
    <source>
        <strain evidence="1">NBC 01771</strain>
    </source>
</reference>
<gene>
    <name evidence="1" type="ORF">OG835_25735</name>
</gene>
<dbReference type="EMBL" id="CP109109">
    <property type="protein sequence ID" value="WSC00058.1"/>
    <property type="molecule type" value="Genomic_DNA"/>
</dbReference>
<protein>
    <submittedName>
        <fullName evidence="1">Uncharacterized protein</fullName>
    </submittedName>
</protein>
<name>A0ACD4ZQH5_9ACTN</name>
<proteinExistence type="predicted"/>
<evidence type="ECO:0000313" key="1">
    <source>
        <dbReference type="EMBL" id="WSC00058.1"/>
    </source>
</evidence>
<organism evidence="1 2">
    <name type="scientific">Streptomyces scopuliridis</name>
    <dbReference type="NCBI Taxonomy" id="452529"/>
    <lineage>
        <taxon>Bacteria</taxon>
        <taxon>Bacillati</taxon>
        <taxon>Actinomycetota</taxon>
        <taxon>Actinomycetes</taxon>
        <taxon>Kitasatosporales</taxon>
        <taxon>Streptomycetaceae</taxon>
        <taxon>Streptomyces</taxon>
    </lineage>
</organism>
<evidence type="ECO:0000313" key="2">
    <source>
        <dbReference type="Proteomes" id="UP001348369"/>
    </source>
</evidence>
<dbReference type="Proteomes" id="UP001348369">
    <property type="component" value="Chromosome"/>
</dbReference>
<keyword evidence="2" id="KW-1185">Reference proteome</keyword>